<dbReference type="GO" id="GO:0006357">
    <property type="term" value="P:regulation of transcription by RNA polymerase II"/>
    <property type="evidence" value="ECO:0007669"/>
    <property type="project" value="TreeGrafter"/>
</dbReference>
<evidence type="ECO:0000256" key="2">
    <source>
        <dbReference type="ARBA" id="ARBA00022771"/>
    </source>
</evidence>
<feature type="region of interest" description="Disordered" evidence="5">
    <location>
        <begin position="36"/>
        <end position="65"/>
    </location>
</feature>
<reference evidence="7" key="1">
    <citation type="submission" date="2018-04" db="EMBL/GenBank/DDBJ databases">
        <title>WGS assembly of Panicum hallii.</title>
        <authorList>
            <person name="Lovell J."/>
            <person name="Jenkins J."/>
            <person name="Lowry D."/>
            <person name="Mamidi S."/>
            <person name="Sreedasyam A."/>
            <person name="Weng X."/>
            <person name="Barry K."/>
            <person name="Bonette J."/>
            <person name="Campitelli B."/>
            <person name="Daum C."/>
            <person name="Gordon S."/>
            <person name="Gould B."/>
            <person name="Lipzen A."/>
            <person name="Macqueen A."/>
            <person name="Palacio-Mejia J."/>
            <person name="Plott C."/>
            <person name="Shakirov E."/>
            <person name="Shu S."/>
            <person name="Yoshinaga Y."/>
            <person name="Zane M."/>
            <person name="Rokhsar D."/>
            <person name="Grimwood J."/>
            <person name="Schmutz J."/>
            <person name="Juenger T."/>
        </authorList>
    </citation>
    <scope>NUCLEOTIDE SEQUENCE [LARGE SCALE GENOMIC DNA]</scope>
    <source>
        <strain evidence="7">FIL2</strain>
    </source>
</reference>
<keyword evidence="1" id="KW-0479">Metal-binding</keyword>
<keyword evidence="2 4" id="KW-0863">Zinc-finger</keyword>
<dbReference type="EMBL" id="CM008050">
    <property type="protein sequence ID" value="PVH39528.1"/>
    <property type="molecule type" value="Genomic_DNA"/>
</dbReference>
<feature type="compositionally biased region" description="Polar residues" evidence="5">
    <location>
        <begin position="41"/>
        <end position="57"/>
    </location>
</feature>
<dbReference type="GO" id="GO:1990837">
    <property type="term" value="F:sequence-specific double-stranded DNA binding"/>
    <property type="evidence" value="ECO:0007669"/>
    <property type="project" value="TreeGrafter"/>
</dbReference>
<gene>
    <name evidence="7" type="ORF">PAHAL_5G530100</name>
</gene>
<dbReference type="GO" id="GO:0005634">
    <property type="term" value="C:nucleus"/>
    <property type="evidence" value="ECO:0007669"/>
    <property type="project" value="TreeGrafter"/>
</dbReference>
<dbReference type="Proteomes" id="UP000243499">
    <property type="component" value="Chromosome 5"/>
</dbReference>
<keyword evidence="3" id="KW-0862">Zinc</keyword>
<dbReference type="AlphaFoldDB" id="A0A2T8IPD2"/>
<dbReference type="Pfam" id="PF02892">
    <property type="entry name" value="zf-BED"/>
    <property type="match status" value="1"/>
</dbReference>
<dbReference type="GO" id="GO:0008270">
    <property type="term" value="F:zinc ion binding"/>
    <property type="evidence" value="ECO:0007669"/>
    <property type="project" value="UniProtKB-KW"/>
</dbReference>
<proteinExistence type="predicted"/>
<evidence type="ECO:0000256" key="3">
    <source>
        <dbReference type="ARBA" id="ARBA00022833"/>
    </source>
</evidence>
<dbReference type="PROSITE" id="PS50808">
    <property type="entry name" value="ZF_BED"/>
    <property type="match status" value="1"/>
</dbReference>
<dbReference type="InterPro" id="IPR053031">
    <property type="entry name" value="Cuticle_assoc_protein"/>
</dbReference>
<feature type="domain" description="BED-type" evidence="6">
    <location>
        <begin position="64"/>
        <end position="131"/>
    </location>
</feature>
<evidence type="ECO:0000256" key="1">
    <source>
        <dbReference type="ARBA" id="ARBA00022723"/>
    </source>
</evidence>
<dbReference type="PANTHER" id="PTHR34396:SF25">
    <property type="entry name" value="BOUNDARY ELEMENT ASSOCIATED FACTOR"/>
    <property type="match status" value="1"/>
</dbReference>
<evidence type="ECO:0000256" key="5">
    <source>
        <dbReference type="SAM" id="MobiDB-lite"/>
    </source>
</evidence>
<dbReference type="Gramene" id="PVH39528">
    <property type="protein sequence ID" value="PVH39528"/>
    <property type="gene ID" value="PAHAL_5G530100"/>
</dbReference>
<dbReference type="SMART" id="SM00614">
    <property type="entry name" value="ZnF_BED"/>
    <property type="match status" value="1"/>
</dbReference>
<dbReference type="InterPro" id="IPR003656">
    <property type="entry name" value="Znf_BED"/>
</dbReference>
<name>A0A2T8IPD2_9POAL</name>
<dbReference type="PANTHER" id="PTHR34396">
    <property type="entry name" value="OS03G0264950 PROTEIN-RELATED"/>
    <property type="match status" value="1"/>
</dbReference>
<dbReference type="SUPFAM" id="SSF57667">
    <property type="entry name" value="beta-beta-alpha zinc fingers"/>
    <property type="match status" value="1"/>
</dbReference>
<evidence type="ECO:0000313" key="7">
    <source>
        <dbReference type="EMBL" id="PVH39528.1"/>
    </source>
</evidence>
<evidence type="ECO:0000259" key="6">
    <source>
        <dbReference type="PROSITE" id="PS50808"/>
    </source>
</evidence>
<organism evidence="7">
    <name type="scientific">Panicum hallii</name>
    <dbReference type="NCBI Taxonomy" id="206008"/>
    <lineage>
        <taxon>Eukaryota</taxon>
        <taxon>Viridiplantae</taxon>
        <taxon>Streptophyta</taxon>
        <taxon>Embryophyta</taxon>
        <taxon>Tracheophyta</taxon>
        <taxon>Spermatophyta</taxon>
        <taxon>Magnoliopsida</taxon>
        <taxon>Liliopsida</taxon>
        <taxon>Poales</taxon>
        <taxon>Poaceae</taxon>
        <taxon>PACMAD clade</taxon>
        <taxon>Panicoideae</taxon>
        <taxon>Panicodae</taxon>
        <taxon>Paniceae</taxon>
        <taxon>Panicinae</taxon>
        <taxon>Panicum</taxon>
        <taxon>Panicum sect. Panicum</taxon>
    </lineage>
</organism>
<evidence type="ECO:0000256" key="4">
    <source>
        <dbReference type="PROSITE-ProRule" id="PRU00027"/>
    </source>
</evidence>
<accession>A0A2T8IPD2</accession>
<sequence length="131" mass="14175">MGLRGDDEDDLAADVEELFGTNAAIDLDADVQGLPHGLSAQPASSESVSTGAASISGDSRKRRLSTSKAWKDFEEIYEVINGKERRTSAKCRHCKKYFTGKSILGTGHLLRHILVCPVLKVLMLLVLSCVS</sequence>
<dbReference type="InterPro" id="IPR036236">
    <property type="entry name" value="Znf_C2H2_sf"/>
</dbReference>
<protein>
    <recommendedName>
        <fullName evidence="6">BED-type domain-containing protein</fullName>
    </recommendedName>
</protein>